<sequence length="160" mass="18356">MDIENIEKMIQSNVDPNFKFIDNRKKEVPFVKLRKPISKAKVALISSGGLHLKDTSKFDTEDPMGDASYREIPSEVKFADLEISHGHYDYRYIKEDMNTVFPVELLKRLEERGLIGTLAKRNYSFMGYCLKVDELINQTGMKIINSLKEDQVDIVILAPA</sequence>
<dbReference type="Proteomes" id="UP000190625">
    <property type="component" value="Unassembled WGS sequence"/>
</dbReference>
<reference evidence="4" key="1">
    <citation type="submission" date="2017-02" db="EMBL/GenBank/DDBJ databases">
        <authorList>
            <person name="Varghese N."/>
            <person name="Submissions S."/>
        </authorList>
    </citation>
    <scope>NUCLEOTIDE SEQUENCE [LARGE SCALE GENOMIC DNA]</scope>
    <source>
        <strain evidence="4">ATCC BAA-73</strain>
    </source>
</reference>
<keyword evidence="4" id="KW-1185">Reference proteome</keyword>
<dbReference type="STRING" id="142842.SAMN02745118_01964"/>
<proteinExistence type="predicted"/>
<dbReference type="GO" id="GO:0050485">
    <property type="term" value="F:oxidoreductase activity, acting on X-H and Y-H to form an X-Y bond, with a disulfide as acceptor"/>
    <property type="evidence" value="ECO:0007669"/>
    <property type="project" value="InterPro"/>
</dbReference>
<dbReference type="InterPro" id="IPR010187">
    <property type="entry name" value="Various_sel_PB"/>
</dbReference>
<accession>A0A1T4NWV8</accession>
<gene>
    <name evidence="3" type="ORF">SAMN02745118_01964</name>
</gene>
<dbReference type="AlphaFoldDB" id="A0A1T4NWV8"/>
<keyword evidence="2" id="KW-0560">Oxidoreductase</keyword>
<organism evidence="3 4">
    <name type="scientific">Selenihalanaerobacter shriftii</name>
    <dbReference type="NCBI Taxonomy" id="142842"/>
    <lineage>
        <taxon>Bacteria</taxon>
        <taxon>Bacillati</taxon>
        <taxon>Bacillota</taxon>
        <taxon>Clostridia</taxon>
        <taxon>Halanaerobiales</taxon>
        <taxon>Halobacteroidaceae</taxon>
        <taxon>Selenihalanaerobacter</taxon>
    </lineage>
</organism>
<dbReference type="EMBL" id="FUWM01000016">
    <property type="protein sequence ID" value="SJZ83695.1"/>
    <property type="molecule type" value="Genomic_DNA"/>
</dbReference>
<evidence type="ECO:0000256" key="1">
    <source>
        <dbReference type="ARBA" id="ARBA00022933"/>
    </source>
</evidence>
<keyword evidence="1" id="KW-0712">Selenocysteine</keyword>
<name>A0A1T4NWV8_9FIRM</name>
<dbReference type="OrthoDB" id="1550957at2"/>
<evidence type="ECO:0000313" key="3">
    <source>
        <dbReference type="EMBL" id="SJZ83695.1"/>
    </source>
</evidence>
<dbReference type="Pfam" id="PF07355">
    <property type="entry name" value="GRDB"/>
    <property type="match status" value="1"/>
</dbReference>
<evidence type="ECO:0000256" key="2">
    <source>
        <dbReference type="ARBA" id="ARBA00023002"/>
    </source>
</evidence>
<evidence type="ECO:0000313" key="4">
    <source>
        <dbReference type="Proteomes" id="UP000190625"/>
    </source>
</evidence>
<dbReference type="RefSeq" id="WP_078810399.1">
    <property type="nucleotide sequence ID" value="NZ_FUWM01000016.1"/>
</dbReference>
<protein>
    <submittedName>
        <fullName evidence="3">Selenoprotein B, glycine/betaine/sarcosine/D-proline reductase family</fullName>
    </submittedName>
</protein>